<sequence>MQGRGANTIYDSCNKWHTINNYINHNKIGIMCLQETHLDKQQTNQINNFHHRLKVISSIDPKHPNTKGVAIVLNSCLTTTQRITARTLIPGRALLAEIPWHGTETLTILTIYAPNNTNKNCSFWVTLQEMWENNTTNLPWPDIMTGNFNLTEDPIDRSNG</sequence>
<dbReference type="AlphaFoldDB" id="A0A9P6C076"/>
<organism evidence="6 7">
    <name type="scientific">Macrolepiota fuliginosa MF-IS2</name>
    <dbReference type="NCBI Taxonomy" id="1400762"/>
    <lineage>
        <taxon>Eukaryota</taxon>
        <taxon>Fungi</taxon>
        <taxon>Dikarya</taxon>
        <taxon>Basidiomycota</taxon>
        <taxon>Agaricomycotina</taxon>
        <taxon>Agaricomycetes</taxon>
        <taxon>Agaricomycetidae</taxon>
        <taxon>Agaricales</taxon>
        <taxon>Agaricineae</taxon>
        <taxon>Agaricaceae</taxon>
        <taxon>Macrolepiota</taxon>
    </lineage>
</organism>
<dbReference type="PANTHER" id="PTHR22748">
    <property type="entry name" value="AP ENDONUCLEASE"/>
    <property type="match status" value="1"/>
</dbReference>
<evidence type="ECO:0000313" key="7">
    <source>
        <dbReference type="Proteomes" id="UP000807342"/>
    </source>
</evidence>
<feature type="binding site" evidence="4">
    <location>
        <position position="35"/>
    </location>
    <ligand>
        <name>Mg(2+)</name>
        <dbReference type="ChEBI" id="CHEBI:18420"/>
        <label>1</label>
    </ligand>
</feature>
<dbReference type="GO" id="GO:0046872">
    <property type="term" value="F:metal ion binding"/>
    <property type="evidence" value="ECO:0007669"/>
    <property type="project" value="UniProtKB-KW"/>
</dbReference>
<name>A0A9P6C076_9AGAR</name>
<dbReference type="GO" id="GO:0006284">
    <property type="term" value="P:base-excision repair"/>
    <property type="evidence" value="ECO:0007669"/>
    <property type="project" value="TreeGrafter"/>
</dbReference>
<dbReference type="PANTHER" id="PTHR22748:SF4">
    <property type="entry name" value="DNA-(APURINIC OR APYRIMIDINIC SITE) ENDONUCLEASE 2"/>
    <property type="match status" value="1"/>
</dbReference>
<proteinExistence type="predicted"/>
<evidence type="ECO:0000256" key="2">
    <source>
        <dbReference type="ARBA" id="ARBA00022801"/>
    </source>
</evidence>
<dbReference type="Proteomes" id="UP000807342">
    <property type="component" value="Unassembled WGS sequence"/>
</dbReference>
<keyword evidence="2" id="KW-0378">Hydrolase</keyword>
<feature type="site" description="Transition state stabilizer" evidence="5">
    <location>
        <position position="149"/>
    </location>
</feature>
<dbReference type="OrthoDB" id="3264871at2759"/>
<dbReference type="InterPro" id="IPR004808">
    <property type="entry name" value="AP_endonuc_1"/>
</dbReference>
<dbReference type="GO" id="GO:0005634">
    <property type="term" value="C:nucleus"/>
    <property type="evidence" value="ECO:0007669"/>
    <property type="project" value="TreeGrafter"/>
</dbReference>
<evidence type="ECO:0000256" key="3">
    <source>
        <dbReference type="ARBA" id="ARBA00022842"/>
    </source>
</evidence>
<keyword evidence="3 4" id="KW-0460">Magnesium</keyword>
<accession>A0A9P6C076</accession>
<dbReference type="InterPro" id="IPR036691">
    <property type="entry name" value="Endo/exonu/phosph_ase_sf"/>
</dbReference>
<dbReference type="EMBL" id="MU151253">
    <property type="protein sequence ID" value="KAF9446287.1"/>
    <property type="molecule type" value="Genomic_DNA"/>
</dbReference>
<comment type="cofactor">
    <cofactor evidence="4">
        <name>Mg(2+)</name>
        <dbReference type="ChEBI" id="CHEBI:18420"/>
    </cofactor>
    <cofactor evidence="4">
        <name>Mn(2+)</name>
        <dbReference type="ChEBI" id="CHEBI:29035"/>
    </cofactor>
    <text evidence="4">Probably binds two magnesium or manganese ions per subunit.</text>
</comment>
<evidence type="ECO:0000313" key="6">
    <source>
        <dbReference type="EMBL" id="KAF9446287.1"/>
    </source>
</evidence>
<keyword evidence="7" id="KW-1185">Reference proteome</keyword>
<protein>
    <recommendedName>
        <fullName evidence="8">Endonuclease/exonuclease/phosphatase domain-containing protein</fullName>
    </recommendedName>
</protein>
<dbReference type="GO" id="GO:0008081">
    <property type="term" value="F:phosphoric diester hydrolase activity"/>
    <property type="evidence" value="ECO:0007669"/>
    <property type="project" value="TreeGrafter"/>
</dbReference>
<evidence type="ECO:0000256" key="5">
    <source>
        <dbReference type="PIRSR" id="PIRSR604808-3"/>
    </source>
</evidence>
<keyword evidence="4" id="KW-0464">Manganese</keyword>
<reference evidence="6" key="1">
    <citation type="submission" date="2020-11" db="EMBL/GenBank/DDBJ databases">
        <authorList>
            <consortium name="DOE Joint Genome Institute"/>
            <person name="Ahrendt S."/>
            <person name="Riley R."/>
            <person name="Andreopoulos W."/>
            <person name="Labutti K."/>
            <person name="Pangilinan J."/>
            <person name="Ruiz-Duenas F.J."/>
            <person name="Barrasa J.M."/>
            <person name="Sanchez-Garcia M."/>
            <person name="Camarero S."/>
            <person name="Miyauchi S."/>
            <person name="Serrano A."/>
            <person name="Linde D."/>
            <person name="Babiker R."/>
            <person name="Drula E."/>
            <person name="Ayuso-Fernandez I."/>
            <person name="Pacheco R."/>
            <person name="Padilla G."/>
            <person name="Ferreira P."/>
            <person name="Barriuso J."/>
            <person name="Kellner H."/>
            <person name="Castanera R."/>
            <person name="Alfaro M."/>
            <person name="Ramirez L."/>
            <person name="Pisabarro A.G."/>
            <person name="Kuo A."/>
            <person name="Tritt A."/>
            <person name="Lipzen A."/>
            <person name="He G."/>
            <person name="Yan M."/>
            <person name="Ng V."/>
            <person name="Cullen D."/>
            <person name="Martin F."/>
            <person name="Rosso M.-N."/>
            <person name="Henrissat B."/>
            <person name="Hibbett D."/>
            <person name="Martinez A.T."/>
            <person name="Grigoriev I.V."/>
        </authorList>
    </citation>
    <scope>NUCLEOTIDE SEQUENCE</scope>
    <source>
        <strain evidence="6">MF-IS2</strain>
    </source>
</reference>
<evidence type="ECO:0000256" key="1">
    <source>
        <dbReference type="ARBA" id="ARBA00022723"/>
    </source>
</evidence>
<keyword evidence="1 4" id="KW-0479">Metal-binding</keyword>
<gene>
    <name evidence="6" type="ORF">P691DRAFT_673926</name>
</gene>
<dbReference type="Gene3D" id="3.60.10.10">
    <property type="entry name" value="Endonuclease/exonuclease/phosphatase"/>
    <property type="match status" value="1"/>
</dbReference>
<evidence type="ECO:0000256" key="4">
    <source>
        <dbReference type="PIRSR" id="PIRSR604808-2"/>
    </source>
</evidence>
<feature type="binding site" evidence="4">
    <location>
        <position position="149"/>
    </location>
    <ligand>
        <name>Mg(2+)</name>
        <dbReference type="ChEBI" id="CHEBI:18420"/>
        <label>1</label>
    </ligand>
</feature>
<comment type="caution">
    <text evidence="6">The sequence shown here is derived from an EMBL/GenBank/DDBJ whole genome shotgun (WGS) entry which is preliminary data.</text>
</comment>
<evidence type="ECO:0008006" key="8">
    <source>
        <dbReference type="Google" id="ProtNLM"/>
    </source>
</evidence>
<dbReference type="SUPFAM" id="SSF56219">
    <property type="entry name" value="DNase I-like"/>
    <property type="match status" value="1"/>
</dbReference>
<dbReference type="GO" id="GO:0003906">
    <property type="term" value="F:DNA-(apurinic or apyrimidinic site) endonuclease activity"/>
    <property type="evidence" value="ECO:0007669"/>
    <property type="project" value="TreeGrafter"/>
</dbReference>
<dbReference type="GO" id="GO:0008311">
    <property type="term" value="F:double-stranded DNA 3'-5' DNA exonuclease activity"/>
    <property type="evidence" value="ECO:0007669"/>
    <property type="project" value="TreeGrafter"/>
</dbReference>